<dbReference type="PANTHER" id="PTHR46832">
    <property type="entry name" value="5'-METHYLTHIOADENOSINE/S-ADENOSYLHOMOCYSTEINE NUCLEOSIDASE"/>
    <property type="match status" value="1"/>
</dbReference>
<dbReference type="EC" id="3.2.2.9" evidence="2"/>
<evidence type="ECO:0000259" key="6">
    <source>
        <dbReference type="Pfam" id="PF00462"/>
    </source>
</evidence>
<dbReference type="InterPro" id="IPR000845">
    <property type="entry name" value="Nucleoside_phosphorylase_d"/>
</dbReference>
<dbReference type="GO" id="GO:0008782">
    <property type="term" value="F:adenosylhomocysteine nucleosidase activity"/>
    <property type="evidence" value="ECO:0007669"/>
    <property type="project" value="UniProtKB-EC"/>
</dbReference>
<evidence type="ECO:0000256" key="4">
    <source>
        <dbReference type="ARBA" id="ARBA00022801"/>
    </source>
</evidence>
<keyword evidence="9" id="KW-1185">Reference proteome</keyword>
<dbReference type="InterPro" id="IPR010049">
    <property type="entry name" value="MTA_SAH_Nsdase"/>
</dbReference>
<keyword evidence="5" id="KW-0486">Methionine biosynthesis</keyword>
<feature type="domain" description="Nucleoside phosphorylase" evidence="7">
    <location>
        <begin position="2"/>
        <end position="228"/>
    </location>
</feature>
<dbReference type="RefSeq" id="WP_203353207.1">
    <property type="nucleotide sequence ID" value="NZ_CP069127.1"/>
</dbReference>
<dbReference type="EMBL" id="CP069127">
    <property type="protein sequence ID" value="QRG66141.1"/>
    <property type="molecule type" value="Genomic_DNA"/>
</dbReference>
<keyword evidence="4 8" id="KW-0378">Hydrolase</keyword>
<evidence type="ECO:0000256" key="3">
    <source>
        <dbReference type="ARBA" id="ARBA00022605"/>
    </source>
</evidence>
<dbReference type="PANTHER" id="PTHR46832:SF1">
    <property type="entry name" value="5'-METHYLTHIOADENOSINE_S-ADENOSYLHOMOCYSTEINE NUCLEOSIDASE"/>
    <property type="match status" value="1"/>
</dbReference>
<dbReference type="CDD" id="cd09008">
    <property type="entry name" value="MTAN"/>
    <property type="match status" value="1"/>
</dbReference>
<accession>A0ABX7FLG7</accession>
<protein>
    <recommendedName>
        <fullName evidence="2">adenosylhomocysteine nucleosidase</fullName>
        <ecNumber evidence="2">3.2.2.9</ecNumber>
    </recommendedName>
</protein>
<comment type="pathway">
    <text evidence="1">Amino-acid biosynthesis; L-methionine biosynthesis via salvage pathway; S-methyl-5-thio-alpha-D-ribose 1-phosphate from S-methyl-5'-thioadenosine (hydrolase route): step 1/2.</text>
</comment>
<dbReference type="SUPFAM" id="SSF53167">
    <property type="entry name" value="Purine and uridine phosphorylases"/>
    <property type="match status" value="1"/>
</dbReference>
<dbReference type="NCBIfam" id="TIGR01704">
    <property type="entry name" value="MTA_SAH-Nsdase"/>
    <property type="match status" value="1"/>
</dbReference>
<dbReference type="InterPro" id="IPR036249">
    <property type="entry name" value="Thioredoxin-like_sf"/>
</dbReference>
<dbReference type="Proteomes" id="UP000596248">
    <property type="component" value="Chromosome"/>
</dbReference>
<dbReference type="Pfam" id="PF00462">
    <property type="entry name" value="Glutaredoxin"/>
    <property type="match status" value="1"/>
</dbReference>
<evidence type="ECO:0000256" key="2">
    <source>
        <dbReference type="ARBA" id="ARBA00011974"/>
    </source>
</evidence>
<gene>
    <name evidence="8" type="ORF">JNE38_21665</name>
</gene>
<organism evidence="8 9">
    <name type="scientific">Brevibacillus choshinensis</name>
    <dbReference type="NCBI Taxonomy" id="54911"/>
    <lineage>
        <taxon>Bacteria</taxon>
        <taxon>Bacillati</taxon>
        <taxon>Bacillota</taxon>
        <taxon>Bacilli</taxon>
        <taxon>Bacillales</taxon>
        <taxon>Paenibacillaceae</taxon>
        <taxon>Brevibacillus</taxon>
    </lineage>
</organism>
<proteinExistence type="predicted"/>
<dbReference type="NCBIfam" id="NF004079">
    <property type="entry name" value="PRK05584.1"/>
    <property type="match status" value="1"/>
</dbReference>
<feature type="domain" description="Glutaredoxin" evidence="6">
    <location>
        <begin position="238"/>
        <end position="295"/>
    </location>
</feature>
<evidence type="ECO:0000313" key="8">
    <source>
        <dbReference type="EMBL" id="QRG66141.1"/>
    </source>
</evidence>
<evidence type="ECO:0000256" key="5">
    <source>
        <dbReference type="ARBA" id="ARBA00023167"/>
    </source>
</evidence>
<reference evidence="8 9" key="1">
    <citation type="submission" date="2021-01" db="EMBL/GenBank/DDBJ databases">
        <title>Identification of strong promoters based on the transcriptome of Brevibacillus choshinensis.</title>
        <authorList>
            <person name="Yao D."/>
            <person name="Zhang K."/>
            <person name="Wu J."/>
        </authorList>
    </citation>
    <scope>NUCLEOTIDE SEQUENCE [LARGE SCALE GENOMIC DNA]</scope>
    <source>
        <strain evidence="8 9">HPD31-SP3</strain>
    </source>
</reference>
<dbReference type="Gene3D" id="3.40.50.1580">
    <property type="entry name" value="Nucleoside phosphorylase domain"/>
    <property type="match status" value="1"/>
</dbReference>
<dbReference type="Pfam" id="PF01048">
    <property type="entry name" value="PNP_UDP_1"/>
    <property type="match status" value="1"/>
</dbReference>
<dbReference type="CDD" id="cd02976">
    <property type="entry name" value="NrdH"/>
    <property type="match status" value="1"/>
</dbReference>
<dbReference type="Gene3D" id="3.40.30.10">
    <property type="entry name" value="Glutaredoxin"/>
    <property type="match status" value="1"/>
</dbReference>
<keyword evidence="3" id="KW-0028">Amino-acid biosynthesis</keyword>
<keyword evidence="8" id="KW-0326">Glycosidase</keyword>
<evidence type="ECO:0000256" key="1">
    <source>
        <dbReference type="ARBA" id="ARBA00004945"/>
    </source>
</evidence>
<dbReference type="SUPFAM" id="SSF52833">
    <property type="entry name" value="Thioredoxin-like"/>
    <property type="match status" value="1"/>
</dbReference>
<sequence>MRIGIIGAMDEEIALYLEAMGQTKQTGKAGITYYEGEMEGKSVVLCKSGVGKVNAAVTTQILIDQFQVERVIFTGVAGAVHPDLNIGDIVVSTDCVQHDIDVSALGFAPGQIPFTEQWVWKADEELMQQAIEAGKGIEAGIQVVSGRILSGDQFVASREKVQWLYEQFQAHCTEMEGASVGQVCAMNGIPFVVVRSMSDKADGSAHVNFVEFTKLASQRSYAIVRNMLTADSHSAAQVIVYSTQNCIDCNLVKQWLSAKGISFEVRDVMTSRAYQEEVERFGFMGVPVTVLGDKAVKGYQPAELEQLVGGLA</sequence>
<name>A0ABX7FLG7_BRECH</name>
<dbReference type="InterPro" id="IPR002109">
    <property type="entry name" value="Glutaredoxin"/>
</dbReference>
<dbReference type="InterPro" id="IPR035994">
    <property type="entry name" value="Nucleoside_phosphorylase_sf"/>
</dbReference>
<evidence type="ECO:0000259" key="7">
    <source>
        <dbReference type="Pfam" id="PF01048"/>
    </source>
</evidence>
<dbReference type="PROSITE" id="PS51354">
    <property type="entry name" value="GLUTAREDOXIN_2"/>
    <property type="match status" value="1"/>
</dbReference>
<evidence type="ECO:0000313" key="9">
    <source>
        <dbReference type="Proteomes" id="UP000596248"/>
    </source>
</evidence>